<comment type="caution">
    <text evidence="2">The sequence shown here is derived from an EMBL/GenBank/DDBJ whole genome shotgun (WGS) entry which is preliminary data.</text>
</comment>
<dbReference type="AlphaFoldDB" id="A0A8H3KTB6"/>
<accession>A0A8H3KTB6</accession>
<gene>
    <name evidence="2" type="ORF">RCL2_000196400</name>
</gene>
<reference evidence="2" key="1">
    <citation type="submission" date="2019-10" db="EMBL/GenBank/DDBJ databases">
        <title>Conservation and host-specific expression of non-tandemly repeated heterogenous ribosome RNA gene in arbuscular mycorrhizal fungi.</title>
        <authorList>
            <person name="Maeda T."/>
            <person name="Kobayashi Y."/>
            <person name="Nakagawa T."/>
            <person name="Ezawa T."/>
            <person name="Yamaguchi K."/>
            <person name="Bino T."/>
            <person name="Nishimoto Y."/>
            <person name="Shigenobu S."/>
            <person name="Kawaguchi M."/>
        </authorList>
    </citation>
    <scope>NUCLEOTIDE SEQUENCE</scope>
    <source>
        <strain evidence="2">HR1</strain>
    </source>
</reference>
<organism evidence="2 3">
    <name type="scientific">Rhizophagus clarus</name>
    <dbReference type="NCBI Taxonomy" id="94130"/>
    <lineage>
        <taxon>Eukaryota</taxon>
        <taxon>Fungi</taxon>
        <taxon>Fungi incertae sedis</taxon>
        <taxon>Mucoromycota</taxon>
        <taxon>Glomeromycotina</taxon>
        <taxon>Glomeromycetes</taxon>
        <taxon>Glomerales</taxon>
        <taxon>Glomeraceae</taxon>
        <taxon>Rhizophagus</taxon>
    </lineage>
</organism>
<sequence>MGRKDVGSLFSKKYPKASERKSRNDLNGELEVLANYLKPKSKEARKVLTLRRQLKDSVFYMFRNVKMLTSIDEYATSRPSCMGKSGLARYLPFKINEKENVAPSVGSRVSSPVIETIKLLHKEFEIERREIINLIRQEVKELRKEKIEKVSYSKVSSAQFSTFCAQFGFTIQFLEYKGNLPRKDIPAFNCLSTPKTSWNNEKIYLITLKSTSQKNSLEMLLFPKLQAKEVFLIQNSSNIKQTILEMVAADLFVRDEIKVFGLLTDLKNAWHFFWLEEGKKIMTVKMTHRNKALDFACELADIYKEQSKEVNIIGLQKVRRVKIRELFDDLLNDRMEDFYDGIDECEDETRKVINFHKNALTFSSYFDDPSIKKGQDNDEDNSSETKKRVKREKRQL</sequence>
<feature type="region of interest" description="Disordered" evidence="1">
    <location>
        <begin position="369"/>
        <end position="396"/>
    </location>
</feature>
<dbReference type="EMBL" id="BLAL01000012">
    <property type="protein sequence ID" value="GES74484.1"/>
    <property type="molecule type" value="Genomic_DNA"/>
</dbReference>
<evidence type="ECO:0000256" key="1">
    <source>
        <dbReference type="SAM" id="MobiDB-lite"/>
    </source>
</evidence>
<proteinExistence type="predicted"/>
<dbReference type="OrthoDB" id="2431762at2759"/>
<name>A0A8H3KTB6_9GLOM</name>
<evidence type="ECO:0000313" key="3">
    <source>
        <dbReference type="Proteomes" id="UP000615446"/>
    </source>
</evidence>
<feature type="compositionally biased region" description="Basic residues" evidence="1">
    <location>
        <begin position="387"/>
        <end position="396"/>
    </location>
</feature>
<evidence type="ECO:0000313" key="2">
    <source>
        <dbReference type="EMBL" id="GES74484.1"/>
    </source>
</evidence>
<feature type="region of interest" description="Disordered" evidence="1">
    <location>
        <begin position="1"/>
        <end position="22"/>
    </location>
</feature>
<dbReference type="Proteomes" id="UP000615446">
    <property type="component" value="Unassembled WGS sequence"/>
</dbReference>
<protein>
    <submittedName>
        <fullName evidence="2">Uncharacterized protein</fullName>
    </submittedName>
</protein>